<dbReference type="EC" id="1.8.1.4" evidence="11"/>
<accession>A0A5B8MLH8</accession>
<evidence type="ECO:0000256" key="6">
    <source>
        <dbReference type="ARBA" id="ARBA00023157"/>
    </source>
</evidence>
<proteinExistence type="inferred from homology"/>
<keyword evidence="3 9" id="KW-0274">FAD</keyword>
<gene>
    <name evidence="14" type="ORF">A3770_04p27800</name>
</gene>
<evidence type="ECO:0000256" key="1">
    <source>
        <dbReference type="ARBA" id="ARBA00007532"/>
    </source>
</evidence>
<dbReference type="Gene3D" id="3.50.50.60">
    <property type="entry name" value="FAD/NAD(P)-binding domain"/>
    <property type="match status" value="2"/>
</dbReference>
<sequence length="482" mass="51015">MGSKRDYTAAAAGGEEVAMADVVVVGGGPGGYVAAIKAAQLGLKAVCVEGRGTLGGTCLNVGCIPSKALLNSSHKYEDATKHFADYGIKVDNVAMDVKKMMSQKEKAVGGLTKGIEGLFKKNKVKYVKGWGKVTGANEVTVAMEDGSETKVEAKNVVIATGSEVTPLPGVTIDEEKIVSSTGALALKEVPKKMVVIGGGIIGLELGSVWGRLGAEVEVIEFLPNIVPAMDHEVRRNFERVMKKQGIKIRLEHKVTSAVASDSGVKLTVEPAKGGDAEELDADVVLVAIGRRPYTENLGLEDLGIEMDRGMVLVNDKFQTNVPSVHAIGDVIPGPMLAHKAEEDGIACIEHIAGKVGHVNYDTIPSIIYTHPEVAWVGKTEKELKAEGVKYKAGKFSMMANSRARTVDETDGVVKFLADKETDKILGVHIMGANAGELIAECVLAMEYGASSEDIARTCHGHPTLSEAVKEAAMATYDKPIHS</sequence>
<keyword evidence="5 9" id="KW-0520">NAD</keyword>
<dbReference type="GO" id="GO:0005739">
    <property type="term" value="C:mitochondrion"/>
    <property type="evidence" value="ECO:0007669"/>
    <property type="project" value="TreeGrafter"/>
</dbReference>
<evidence type="ECO:0000256" key="2">
    <source>
        <dbReference type="ARBA" id="ARBA00022630"/>
    </source>
</evidence>
<dbReference type="FunFam" id="3.30.390.30:FF:000001">
    <property type="entry name" value="Dihydrolipoyl dehydrogenase"/>
    <property type="match status" value="1"/>
</dbReference>
<dbReference type="PANTHER" id="PTHR22912">
    <property type="entry name" value="DISULFIDE OXIDOREDUCTASE"/>
    <property type="match status" value="1"/>
</dbReference>
<feature type="binding site" evidence="9">
    <location>
        <position position="289"/>
    </location>
    <ligand>
        <name>NAD(+)</name>
        <dbReference type="ChEBI" id="CHEBI:57540"/>
    </ligand>
</feature>
<dbReference type="InterPro" id="IPR016156">
    <property type="entry name" value="FAD/NAD-linked_Rdtase_dimer_sf"/>
</dbReference>
<comment type="catalytic activity">
    <reaction evidence="11">
        <text>N(6)-[(R)-dihydrolipoyl]-L-lysyl-[protein] + NAD(+) = N(6)-[(R)-lipoyl]-L-lysyl-[protein] + NADH + H(+)</text>
        <dbReference type="Rhea" id="RHEA:15045"/>
        <dbReference type="Rhea" id="RHEA-COMP:10474"/>
        <dbReference type="Rhea" id="RHEA-COMP:10475"/>
        <dbReference type="ChEBI" id="CHEBI:15378"/>
        <dbReference type="ChEBI" id="CHEBI:57540"/>
        <dbReference type="ChEBI" id="CHEBI:57945"/>
        <dbReference type="ChEBI" id="CHEBI:83099"/>
        <dbReference type="ChEBI" id="CHEBI:83100"/>
        <dbReference type="EC" id="1.8.1.4"/>
    </reaction>
</comment>
<evidence type="ECO:0000256" key="7">
    <source>
        <dbReference type="ARBA" id="ARBA00023284"/>
    </source>
</evidence>
<dbReference type="PRINTS" id="PR00368">
    <property type="entry name" value="FADPNR"/>
</dbReference>
<dbReference type="FunFam" id="3.50.50.60:FF:000001">
    <property type="entry name" value="Dihydrolipoyl dehydrogenase, mitochondrial"/>
    <property type="match status" value="1"/>
</dbReference>
<keyword evidence="6" id="KW-1015">Disulfide bond</keyword>
<evidence type="ECO:0000313" key="14">
    <source>
        <dbReference type="EMBL" id="QDZ20262.1"/>
    </source>
</evidence>
<feature type="binding site" evidence="9">
    <location>
        <position position="67"/>
    </location>
    <ligand>
        <name>FAD</name>
        <dbReference type="ChEBI" id="CHEBI:57692"/>
    </ligand>
</feature>
<evidence type="ECO:0000256" key="11">
    <source>
        <dbReference type="RuleBase" id="RU003692"/>
    </source>
</evidence>
<dbReference type="PIRSF" id="PIRSF000350">
    <property type="entry name" value="Mercury_reductase_MerA"/>
    <property type="match status" value="1"/>
</dbReference>
<organism evidence="14 15">
    <name type="scientific">Chloropicon primus</name>
    <dbReference type="NCBI Taxonomy" id="1764295"/>
    <lineage>
        <taxon>Eukaryota</taxon>
        <taxon>Viridiplantae</taxon>
        <taxon>Chlorophyta</taxon>
        <taxon>Chloropicophyceae</taxon>
        <taxon>Chloropicales</taxon>
        <taxon>Chloropicaceae</taxon>
        <taxon>Chloropicon</taxon>
    </lineage>
</organism>
<dbReference type="AlphaFoldDB" id="A0A5B8MLH8"/>
<feature type="disulfide bond" description="Redox-active" evidence="10">
    <location>
        <begin position="58"/>
        <end position="63"/>
    </location>
</feature>
<evidence type="ECO:0000256" key="9">
    <source>
        <dbReference type="PIRSR" id="PIRSR000350-3"/>
    </source>
</evidence>
<feature type="domain" description="Pyridine nucleotide-disulphide oxidoreductase dimerisation" evidence="12">
    <location>
        <begin position="363"/>
        <end position="472"/>
    </location>
</feature>
<feature type="binding site" evidence="9">
    <location>
        <position position="329"/>
    </location>
    <ligand>
        <name>FAD</name>
        <dbReference type="ChEBI" id="CHEBI:57692"/>
    </ligand>
</feature>
<dbReference type="InterPro" id="IPR023753">
    <property type="entry name" value="FAD/NAD-binding_dom"/>
</dbReference>
<dbReference type="STRING" id="1764295.A0A5B8MLH8"/>
<feature type="binding site" evidence="9">
    <location>
        <begin position="197"/>
        <end position="204"/>
    </location>
    <ligand>
        <name>NAD(+)</name>
        <dbReference type="ChEBI" id="CHEBI:57540"/>
    </ligand>
</feature>
<dbReference type="NCBIfam" id="TIGR01350">
    <property type="entry name" value="lipoamide_DH"/>
    <property type="match status" value="1"/>
</dbReference>
<comment type="cofactor">
    <cofactor evidence="9 11">
        <name>FAD</name>
        <dbReference type="ChEBI" id="CHEBI:57692"/>
    </cofactor>
    <text evidence="9 11">Binds 1 FAD per subunit.</text>
</comment>
<keyword evidence="9" id="KW-0547">Nucleotide-binding</keyword>
<reference evidence="14 15" key="1">
    <citation type="submission" date="2018-07" db="EMBL/GenBank/DDBJ databases">
        <title>The complete nuclear genome of the prasinophyte Chloropicon primus (CCMP1205).</title>
        <authorList>
            <person name="Pombert J.-F."/>
            <person name="Otis C."/>
            <person name="Turmel M."/>
            <person name="Lemieux C."/>
        </authorList>
    </citation>
    <scope>NUCLEOTIDE SEQUENCE [LARGE SCALE GENOMIC DNA]</scope>
    <source>
        <strain evidence="14 15">CCMP1205</strain>
    </source>
</reference>
<dbReference type="Proteomes" id="UP000316726">
    <property type="component" value="Chromosome 4"/>
</dbReference>
<dbReference type="Pfam" id="PF07992">
    <property type="entry name" value="Pyr_redox_2"/>
    <property type="match status" value="1"/>
</dbReference>
<evidence type="ECO:0000313" key="15">
    <source>
        <dbReference type="Proteomes" id="UP000316726"/>
    </source>
</evidence>
<dbReference type="Pfam" id="PF02852">
    <property type="entry name" value="Pyr_redox_dim"/>
    <property type="match status" value="1"/>
</dbReference>
<evidence type="ECO:0000256" key="8">
    <source>
        <dbReference type="PIRSR" id="PIRSR000350-2"/>
    </source>
</evidence>
<keyword evidence="4 11" id="KW-0560">Oxidoreductase</keyword>
<dbReference type="GO" id="GO:0045252">
    <property type="term" value="C:oxoglutarate dehydrogenase complex"/>
    <property type="evidence" value="ECO:0007669"/>
    <property type="project" value="TreeGrafter"/>
</dbReference>
<dbReference type="EMBL" id="CP031037">
    <property type="protein sequence ID" value="QDZ20262.1"/>
    <property type="molecule type" value="Genomic_DNA"/>
</dbReference>
<feature type="domain" description="FAD/NAD(P)-binding" evidence="13">
    <location>
        <begin position="21"/>
        <end position="344"/>
    </location>
</feature>
<feature type="binding site" evidence="9">
    <location>
        <begin position="160"/>
        <end position="162"/>
    </location>
    <ligand>
        <name>FAD</name>
        <dbReference type="ChEBI" id="CHEBI:57692"/>
    </ligand>
</feature>
<dbReference type="InterPro" id="IPR050151">
    <property type="entry name" value="Class-I_Pyr_Nuc-Dis_Oxidored"/>
</dbReference>
<comment type="similarity">
    <text evidence="1 11">Belongs to the class-I pyridine nucleotide-disulfide oxidoreductase family.</text>
</comment>
<keyword evidence="7 11" id="KW-0676">Redox-active center</keyword>
<dbReference type="SUPFAM" id="SSF51905">
    <property type="entry name" value="FAD/NAD(P)-binding domain"/>
    <property type="match status" value="1"/>
</dbReference>
<feature type="binding site" evidence="9">
    <location>
        <begin position="335"/>
        <end position="338"/>
    </location>
    <ligand>
        <name>FAD</name>
        <dbReference type="ChEBI" id="CHEBI:57692"/>
    </ligand>
</feature>
<keyword evidence="15" id="KW-1185">Reference proteome</keyword>
<evidence type="ECO:0000256" key="3">
    <source>
        <dbReference type="ARBA" id="ARBA00022827"/>
    </source>
</evidence>
<dbReference type="Gene3D" id="3.30.390.30">
    <property type="match status" value="1"/>
</dbReference>
<evidence type="ECO:0000259" key="13">
    <source>
        <dbReference type="Pfam" id="PF07992"/>
    </source>
</evidence>
<protein>
    <recommendedName>
        <fullName evidence="11">Dihydrolipoyl dehydrogenase</fullName>
        <ecNumber evidence="11">1.8.1.4</ecNumber>
    </recommendedName>
</protein>
<evidence type="ECO:0000256" key="4">
    <source>
        <dbReference type="ARBA" id="ARBA00023002"/>
    </source>
</evidence>
<evidence type="ECO:0000256" key="5">
    <source>
        <dbReference type="ARBA" id="ARBA00023027"/>
    </source>
</evidence>
<feature type="binding site" evidence="9">
    <location>
        <position position="131"/>
    </location>
    <ligand>
        <name>FAD</name>
        <dbReference type="ChEBI" id="CHEBI:57692"/>
    </ligand>
</feature>
<dbReference type="GO" id="GO:0004148">
    <property type="term" value="F:dihydrolipoyl dehydrogenase (NADH) activity"/>
    <property type="evidence" value="ECO:0007669"/>
    <property type="project" value="UniProtKB-EC"/>
</dbReference>
<dbReference type="PANTHER" id="PTHR22912:SF223">
    <property type="entry name" value="DIHYDROLIPOYL DEHYDROGENASE 1, MITOCHONDRIAL"/>
    <property type="match status" value="1"/>
</dbReference>
<dbReference type="SUPFAM" id="SSF55424">
    <property type="entry name" value="FAD/NAD-linked reductases, dimerisation (C-terminal) domain"/>
    <property type="match status" value="1"/>
</dbReference>
<dbReference type="PROSITE" id="PS00076">
    <property type="entry name" value="PYRIDINE_REDOX_1"/>
    <property type="match status" value="1"/>
</dbReference>
<evidence type="ECO:0000259" key="12">
    <source>
        <dbReference type="Pfam" id="PF02852"/>
    </source>
</evidence>
<feature type="binding site" evidence="9">
    <location>
        <position position="220"/>
    </location>
    <ligand>
        <name>NAD(+)</name>
        <dbReference type="ChEBI" id="CHEBI:57540"/>
    </ligand>
</feature>
<dbReference type="InterPro" id="IPR004099">
    <property type="entry name" value="Pyr_nucl-diS_OxRdtase_dimer"/>
</dbReference>
<dbReference type="GO" id="GO:0006103">
    <property type="term" value="P:2-oxoglutarate metabolic process"/>
    <property type="evidence" value="ECO:0007669"/>
    <property type="project" value="TreeGrafter"/>
</dbReference>
<comment type="miscellaneous">
    <text evidence="11">The active site is a redox-active disulfide bond.</text>
</comment>
<name>A0A5B8MLH8_9CHLO</name>
<dbReference type="PRINTS" id="PR00411">
    <property type="entry name" value="PNDRDTASEI"/>
</dbReference>
<keyword evidence="2 11" id="KW-0285">Flavoprotein</keyword>
<feature type="active site" description="Proton acceptor" evidence="8">
    <location>
        <position position="461"/>
    </location>
</feature>
<dbReference type="InterPro" id="IPR012999">
    <property type="entry name" value="Pyr_OxRdtase_I_AS"/>
</dbReference>
<dbReference type="InterPro" id="IPR006258">
    <property type="entry name" value="Lipoamide_DH"/>
</dbReference>
<dbReference type="InterPro" id="IPR001100">
    <property type="entry name" value="Pyr_nuc-diS_OxRdtase"/>
</dbReference>
<dbReference type="GO" id="GO:0050660">
    <property type="term" value="F:flavin adenine dinucleotide binding"/>
    <property type="evidence" value="ECO:0007669"/>
    <property type="project" value="InterPro"/>
</dbReference>
<dbReference type="InterPro" id="IPR036188">
    <property type="entry name" value="FAD/NAD-bd_sf"/>
</dbReference>
<evidence type="ECO:0000256" key="10">
    <source>
        <dbReference type="PIRSR" id="PIRSR000350-4"/>
    </source>
</evidence>
<dbReference type="OrthoDB" id="361797at2759"/>